<protein>
    <submittedName>
        <fullName evidence="1">CPXCG motif-containing cysteine-rich protein</fullName>
    </submittedName>
</protein>
<organism evidence="1 2">
    <name type="scientific">Microvenator marinus</name>
    <dbReference type="NCBI Taxonomy" id="2600177"/>
    <lineage>
        <taxon>Bacteria</taxon>
        <taxon>Deltaproteobacteria</taxon>
        <taxon>Bradymonadales</taxon>
        <taxon>Microvenatoraceae</taxon>
        <taxon>Microvenator</taxon>
    </lineage>
</organism>
<dbReference type="Pfam" id="PF14255">
    <property type="entry name" value="Zn_ribbon_21"/>
    <property type="match status" value="1"/>
</dbReference>
<sequence length="58" mass="7099">MHEVQVQCPYCYEIQWLEIESDERGEMVQDCEVCCRPWRVRVSWSRDHEPQVMVDRAQ</sequence>
<name>A0A5B8XVN1_9DELT</name>
<dbReference type="RefSeq" id="WP_146960305.1">
    <property type="nucleotide sequence ID" value="NZ_CP042467.1"/>
</dbReference>
<dbReference type="AlphaFoldDB" id="A0A5B8XVN1"/>
<dbReference type="EMBL" id="CP042467">
    <property type="protein sequence ID" value="QED28143.1"/>
    <property type="molecule type" value="Genomic_DNA"/>
</dbReference>
<dbReference type="InterPro" id="IPR025990">
    <property type="entry name" value="zinc_ribbon_bacterial"/>
</dbReference>
<evidence type="ECO:0000313" key="1">
    <source>
        <dbReference type="EMBL" id="QED28143.1"/>
    </source>
</evidence>
<reference evidence="1 2" key="1">
    <citation type="submission" date="2019-08" db="EMBL/GenBank/DDBJ databases">
        <authorList>
            <person name="Liang Q."/>
        </authorList>
    </citation>
    <scope>NUCLEOTIDE SEQUENCE [LARGE SCALE GENOMIC DNA]</scope>
    <source>
        <strain evidence="1 2">V1718</strain>
    </source>
</reference>
<dbReference type="OrthoDB" id="9814566at2"/>
<keyword evidence="2" id="KW-1185">Reference proteome</keyword>
<proteinExistence type="predicted"/>
<gene>
    <name evidence="1" type="ORF">FRD01_13065</name>
</gene>
<evidence type="ECO:0000313" key="2">
    <source>
        <dbReference type="Proteomes" id="UP000321595"/>
    </source>
</evidence>
<dbReference type="Proteomes" id="UP000321595">
    <property type="component" value="Chromosome"/>
</dbReference>
<dbReference type="KEGG" id="bbae:FRD01_13065"/>
<accession>A0A5B8XVN1</accession>